<dbReference type="HOGENOM" id="CLU_2285207_0_0_3"/>
<dbReference type="Proteomes" id="UP000000268">
    <property type="component" value="Plasmid pREB2"/>
</dbReference>
<geneLocation type="plasmid" evidence="2 3">
    <name>pREB2</name>
</geneLocation>
<proteinExistence type="predicted"/>
<keyword evidence="2" id="KW-0614">Plasmid</keyword>
<dbReference type="EMBL" id="CP000839">
    <property type="protein sequence ID" value="ABW32014.1"/>
    <property type="molecule type" value="Genomic_DNA"/>
</dbReference>
<name>A8ZLI7_ACAM1</name>
<organism evidence="2 3">
    <name type="scientific">Acaryochloris marina (strain MBIC 11017)</name>
    <dbReference type="NCBI Taxonomy" id="329726"/>
    <lineage>
        <taxon>Bacteria</taxon>
        <taxon>Bacillati</taxon>
        <taxon>Cyanobacteriota</taxon>
        <taxon>Cyanophyceae</taxon>
        <taxon>Acaryochloridales</taxon>
        <taxon>Acaryochloridaceae</taxon>
        <taxon>Acaryochloris</taxon>
    </lineage>
</organism>
<protein>
    <submittedName>
        <fullName evidence="2">Uncharacterized protein</fullName>
    </submittedName>
</protein>
<feature type="region of interest" description="Disordered" evidence="1">
    <location>
        <begin position="58"/>
        <end position="81"/>
    </location>
</feature>
<dbReference type="AlphaFoldDB" id="A8ZLI7"/>
<evidence type="ECO:0000313" key="3">
    <source>
        <dbReference type="Proteomes" id="UP000000268"/>
    </source>
</evidence>
<gene>
    <name evidence="2" type="ordered locus">AM1_B0295</name>
</gene>
<dbReference type="KEGG" id="amr:AM1_B0295"/>
<reference evidence="2 3" key="1">
    <citation type="journal article" date="2008" name="Proc. Natl. Acad. Sci. U.S.A.">
        <title>Niche adaptation and genome expansion in the chlorophyll d-producing cyanobacterium Acaryochloris marina.</title>
        <authorList>
            <person name="Swingley W.D."/>
            <person name="Chen M."/>
            <person name="Cheung P.C."/>
            <person name="Conrad A.L."/>
            <person name="Dejesa L.C."/>
            <person name="Hao J."/>
            <person name="Honchak B.M."/>
            <person name="Karbach L.E."/>
            <person name="Kurdoglu A."/>
            <person name="Lahiri S."/>
            <person name="Mastrian S.D."/>
            <person name="Miyashita H."/>
            <person name="Page L."/>
            <person name="Ramakrishna P."/>
            <person name="Satoh S."/>
            <person name="Sattley W.M."/>
            <person name="Shimada Y."/>
            <person name="Taylor H.L."/>
            <person name="Tomo T."/>
            <person name="Tsuchiya T."/>
            <person name="Wang Z.T."/>
            <person name="Raymond J."/>
            <person name="Mimuro M."/>
            <person name="Blankenship R.E."/>
            <person name="Touchman J.W."/>
        </authorList>
    </citation>
    <scope>NUCLEOTIDE SEQUENCE [LARGE SCALE GENOMIC DNA]</scope>
    <source>
        <strain evidence="3">MBIC 11017</strain>
        <plasmid evidence="3">Plasmid pREB2</plasmid>
    </source>
</reference>
<keyword evidence="3" id="KW-1185">Reference proteome</keyword>
<evidence type="ECO:0000256" key="1">
    <source>
        <dbReference type="SAM" id="MobiDB-lite"/>
    </source>
</evidence>
<accession>A8ZLI7</accession>
<sequence>MIGSIYFNPQIPFTHKHFSNIRRTEADWERTISQQLLNFILAWLSHANHLDHQPNPTKIRIGNSQQSKPRKYPSSLQRHNSPIKRLFRSLLPRLPTIQLAL</sequence>
<evidence type="ECO:0000313" key="2">
    <source>
        <dbReference type="EMBL" id="ABW32014.1"/>
    </source>
</evidence>